<evidence type="ECO:0000313" key="9">
    <source>
        <dbReference type="EMBL" id="GCE38164.1"/>
    </source>
</evidence>
<evidence type="ECO:0000256" key="3">
    <source>
        <dbReference type="ARBA" id="ARBA00022723"/>
    </source>
</evidence>
<accession>A0A402C3E9</accession>
<dbReference type="InterPro" id="IPR017896">
    <property type="entry name" value="4Fe4S_Fe-S-bd"/>
</dbReference>
<dbReference type="Pfam" id="PF13459">
    <property type="entry name" value="Fer4_15"/>
    <property type="match status" value="1"/>
</dbReference>
<dbReference type="EMBL" id="BHYM01000017">
    <property type="protein sequence ID" value="GCE38164.1"/>
    <property type="molecule type" value="Genomic_DNA"/>
</dbReference>
<comment type="caution">
    <text evidence="9">The sequence shown here is derived from an EMBL/GenBank/DDBJ whole genome shotgun (WGS) entry which is preliminary data.</text>
</comment>
<dbReference type="GO" id="GO:0051538">
    <property type="term" value="F:3 iron, 4 sulfur cluster binding"/>
    <property type="evidence" value="ECO:0007669"/>
    <property type="project" value="UniProtKB-KW"/>
</dbReference>
<dbReference type="Proteomes" id="UP000287519">
    <property type="component" value="Unassembled WGS sequence"/>
</dbReference>
<evidence type="ECO:0000313" key="10">
    <source>
        <dbReference type="Proteomes" id="UP000287519"/>
    </source>
</evidence>
<dbReference type="PANTHER" id="PTHR36923">
    <property type="entry name" value="FERREDOXIN"/>
    <property type="match status" value="1"/>
</dbReference>
<name>A0A402C3E9_RHOWR</name>
<evidence type="ECO:0000259" key="8">
    <source>
        <dbReference type="PROSITE" id="PS51379"/>
    </source>
</evidence>
<dbReference type="AlphaFoldDB" id="A0A402C3E9"/>
<dbReference type="PROSITE" id="PS51379">
    <property type="entry name" value="4FE4S_FER_2"/>
    <property type="match status" value="1"/>
</dbReference>
<dbReference type="InterPro" id="IPR051269">
    <property type="entry name" value="Fe-S_cluster_ET"/>
</dbReference>
<reference evidence="9 10" key="1">
    <citation type="submission" date="2018-11" db="EMBL/GenBank/DDBJ databases">
        <title>Microbial catabolism of amino acid.</title>
        <authorList>
            <person name="Hibi M."/>
            <person name="Ogawa J."/>
        </authorList>
    </citation>
    <scope>NUCLEOTIDE SEQUENCE [LARGE SCALE GENOMIC DNA]</scope>
    <source>
        <strain evidence="9 10">C31-06</strain>
    </source>
</reference>
<proteinExistence type="predicted"/>
<keyword evidence="7" id="KW-0003">3Fe-4S</keyword>
<evidence type="ECO:0000256" key="7">
    <source>
        <dbReference type="ARBA" id="ARBA00023291"/>
    </source>
</evidence>
<evidence type="ECO:0000256" key="6">
    <source>
        <dbReference type="ARBA" id="ARBA00023014"/>
    </source>
</evidence>
<keyword evidence="4" id="KW-0249">Electron transport</keyword>
<dbReference type="PANTHER" id="PTHR36923:SF3">
    <property type="entry name" value="FERREDOXIN"/>
    <property type="match status" value="1"/>
</dbReference>
<keyword evidence="10" id="KW-1185">Reference proteome</keyword>
<evidence type="ECO:0000256" key="4">
    <source>
        <dbReference type="ARBA" id="ARBA00022982"/>
    </source>
</evidence>
<keyword evidence="5" id="KW-0408">Iron</keyword>
<evidence type="ECO:0000256" key="5">
    <source>
        <dbReference type="ARBA" id="ARBA00023004"/>
    </source>
</evidence>
<dbReference type="SUPFAM" id="SSF54862">
    <property type="entry name" value="4Fe-4S ferredoxins"/>
    <property type="match status" value="1"/>
</dbReference>
<sequence length="68" mass="7316">MNMNHIELDRDRCEGHGTCEQVAPAVYKLDDEGELEILADPLPEKLTKAAEAGARVCPVAALRVVGDA</sequence>
<comment type="cofactor">
    <cofactor evidence="1">
        <name>[3Fe-4S] cluster</name>
        <dbReference type="ChEBI" id="CHEBI:21137"/>
    </cofactor>
</comment>
<feature type="domain" description="4Fe-4S ferredoxin-type" evidence="8">
    <location>
        <begin position="4"/>
        <end position="32"/>
    </location>
</feature>
<keyword evidence="3" id="KW-0479">Metal-binding</keyword>
<keyword evidence="2" id="KW-0813">Transport</keyword>
<gene>
    <name evidence="9" type="ORF">Rhow_001203</name>
</gene>
<dbReference type="GO" id="GO:0046872">
    <property type="term" value="F:metal ion binding"/>
    <property type="evidence" value="ECO:0007669"/>
    <property type="project" value="UniProtKB-KW"/>
</dbReference>
<evidence type="ECO:0000256" key="1">
    <source>
        <dbReference type="ARBA" id="ARBA00001927"/>
    </source>
</evidence>
<organism evidence="9 10">
    <name type="scientific">Rhodococcus wratislaviensis</name>
    <name type="common">Tsukamurella wratislaviensis</name>
    <dbReference type="NCBI Taxonomy" id="44752"/>
    <lineage>
        <taxon>Bacteria</taxon>
        <taxon>Bacillati</taxon>
        <taxon>Actinomycetota</taxon>
        <taxon>Actinomycetes</taxon>
        <taxon>Mycobacteriales</taxon>
        <taxon>Nocardiaceae</taxon>
        <taxon>Rhodococcus</taxon>
    </lineage>
</organism>
<protein>
    <submittedName>
        <fullName evidence="9">Ferredoxin</fullName>
    </submittedName>
</protein>
<evidence type="ECO:0000256" key="2">
    <source>
        <dbReference type="ARBA" id="ARBA00022448"/>
    </source>
</evidence>
<dbReference type="Gene3D" id="3.30.70.20">
    <property type="match status" value="1"/>
</dbReference>
<keyword evidence="6" id="KW-0411">Iron-sulfur</keyword>